<dbReference type="AlphaFoldDB" id="A0A818LML6"/>
<dbReference type="Gene3D" id="3.50.50.60">
    <property type="entry name" value="FAD/NAD(P)-binding domain"/>
    <property type="match status" value="1"/>
</dbReference>
<comment type="caution">
    <text evidence="1">The sequence shown here is derived from an EMBL/GenBank/DDBJ whole genome shotgun (WGS) entry which is preliminary data.</text>
</comment>
<dbReference type="Proteomes" id="UP000663881">
    <property type="component" value="Unassembled WGS sequence"/>
</dbReference>
<reference evidence="1" key="1">
    <citation type="submission" date="2021-02" db="EMBL/GenBank/DDBJ databases">
        <authorList>
            <person name="Nowell W R."/>
        </authorList>
    </citation>
    <scope>NUCLEOTIDE SEQUENCE</scope>
</reference>
<protein>
    <recommendedName>
        <fullName evidence="3">FAD dependent oxidoreductase domain-containing protein</fullName>
    </recommendedName>
</protein>
<evidence type="ECO:0008006" key="3">
    <source>
        <dbReference type="Google" id="ProtNLM"/>
    </source>
</evidence>
<dbReference type="InterPro" id="IPR036188">
    <property type="entry name" value="FAD/NAD-bd_sf"/>
</dbReference>
<gene>
    <name evidence="1" type="ORF">OKA104_LOCUS5164</name>
</gene>
<dbReference type="EMBL" id="CAJOAY010000176">
    <property type="protein sequence ID" value="CAF3572273.1"/>
    <property type="molecule type" value="Genomic_DNA"/>
</dbReference>
<name>A0A818LML6_9BILA</name>
<organism evidence="1 2">
    <name type="scientific">Adineta steineri</name>
    <dbReference type="NCBI Taxonomy" id="433720"/>
    <lineage>
        <taxon>Eukaryota</taxon>
        <taxon>Metazoa</taxon>
        <taxon>Spiralia</taxon>
        <taxon>Gnathifera</taxon>
        <taxon>Rotifera</taxon>
        <taxon>Eurotatoria</taxon>
        <taxon>Bdelloidea</taxon>
        <taxon>Adinetida</taxon>
        <taxon>Adinetidae</taxon>
        <taxon>Adineta</taxon>
    </lineage>
</organism>
<sequence length="133" mass="15396">MCADSFTPDGRLKMNESTERNLWIDNYFVAYGSNGHGIALAGSVGKYIAELIHNGNTNLSTWPVDIRHFMRLHINKRFLQDRLREILEKQHSLKYPTYVEVLGYERPLFFKPDEAGKKDFEDLTKQGTFGKAR</sequence>
<evidence type="ECO:0000313" key="1">
    <source>
        <dbReference type="EMBL" id="CAF3572273.1"/>
    </source>
</evidence>
<accession>A0A818LML6</accession>
<evidence type="ECO:0000313" key="2">
    <source>
        <dbReference type="Proteomes" id="UP000663881"/>
    </source>
</evidence>
<proteinExistence type="predicted"/>